<feature type="compositionally biased region" description="Polar residues" evidence="1">
    <location>
        <begin position="121"/>
        <end position="142"/>
    </location>
</feature>
<protein>
    <submittedName>
        <fullName evidence="2">Uncharacterized protein</fullName>
    </submittedName>
</protein>
<proteinExistence type="predicted"/>
<accession>A0A6P2BTH9</accession>
<gene>
    <name evidence="2" type="ORF">EAS64_31715</name>
</gene>
<evidence type="ECO:0000313" key="2">
    <source>
        <dbReference type="EMBL" id="TVZ01997.1"/>
    </source>
</evidence>
<reference evidence="2 3" key="1">
    <citation type="submission" date="2018-11" db="EMBL/GenBank/DDBJ databases">
        <title>Trebonia kvetii gen.nov., sp.nov., a novel acidophilic actinobacterium, and proposal of the new actinobacterial family Treboniaceae fam. nov.</title>
        <authorList>
            <person name="Rapoport D."/>
            <person name="Sagova-Mareckova M."/>
            <person name="Sedlacek I."/>
            <person name="Provaznik J."/>
            <person name="Kralova S."/>
            <person name="Pavlinic D."/>
            <person name="Benes V."/>
            <person name="Kopecky J."/>
        </authorList>
    </citation>
    <scope>NUCLEOTIDE SEQUENCE [LARGE SCALE GENOMIC DNA]</scope>
    <source>
        <strain evidence="2 3">15Tr583</strain>
    </source>
</reference>
<dbReference type="EMBL" id="RPFW01000006">
    <property type="protein sequence ID" value="TVZ01997.1"/>
    <property type="molecule type" value="Genomic_DNA"/>
</dbReference>
<feature type="region of interest" description="Disordered" evidence="1">
    <location>
        <begin position="120"/>
        <end position="142"/>
    </location>
</feature>
<name>A0A6P2BTH9_9ACTN</name>
<keyword evidence="3" id="KW-1185">Reference proteome</keyword>
<evidence type="ECO:0000313" key="3">
    <source>
        <dbReference type="Proteomes" id="UP000460272"/>
    </source>
</evidence>
<dbReference type="Proteomes" id="UP000460272">
    <property type="component" value="Unassembled WGS sequence"/>
</dbReference>
<evidence type="ECO:0000256" key="1">
    <source>
        <dbReference type="SAM" id="MobiDB-lite"/>
    </source>
</evidence>
<comment type="caution">
    <text evidence="2">The sequence shown here is derived from an EMBL/GenBank/DDBJ whole genome shotgun (WGS) entry which is preliminary data.</text>
</comment>
<dbReference type="AlphaFoldDB" id="A0A6P2BTH9"/>
<organism evidence="2 3">
    <name type="scientific">Trebonia kvetii</name>
    <dbReference type="NCBI Taxonomy" id="2480626"/>
    <lineage>
        <taxon>Bacteria</taxon>
        <taxon>Bacillati</taxon>
        <taxon>Actinomycetota</taxon>
        <taxon>Actinomycetes</taxon>
        <taxon>Streptosporangiales</taxon>
        <taxon>Treboniaceae</taxon>
        <taxon>Trebonia</taxon>
    </lineage>
</organism>
<sequence length="142" mass="15889">MYDPSFLGAFGRLRQQEMLADADRRHAARRRAKVNRARWPEQRAERRHWYSPTSWRPAARVRREPLESNRQHDLGISARVGCVGCAGKENGNPAAGNNPRYAEVVEVIFDPGQPRDILELLSSSTSPAPGQEPVQSASVRCG</sequence>
<dbReference type="RefSeq" id="WP_145858995.1">
    <property type="nucleotide sequence ID" value="NZ_RPFW01000006.1"/>
</dbReference>